<evidence type="ECO:0000313" key="2">
    <source>
        <dbReference type="EMBL" id="CAG7786067.1"/>
    </source>
</evidence>
<dbReference type="Proteomes" id="UP000708208">
    <property type="component" value="Unassembled WGS sequence"/>
</dbReference>
<dbReference type="Pfam" id="PF03712">
    <property type="entry name" value="Cu2_monoox_C"/>
    <property type="match status" value="1"/>
</dbReference>
<feature type="domain" description="Copper type II ascorbate-dependent monooxygenase C-terminal" evidence="1">
    <location>
        <begin position="3"/>
        <end position="57"/>
    </location>
</feature>
<gene>
    <name evidence="2" type="ORF">AFUS01_LOCUS24651</name>
</gene>
<dbReference type="GO" id="GO:0006589">
    <property type="term" value="P:octopamine biosynthetic process"/>
    <property type="evidence" value="ECO:0007669"/>
    <property type="project" value="TreeGrafter"/>
</dbReference>
<dbReference type="GO" id="GO:0005615">
    <property type="term" value="C:extracellular space"/>
    <property type="evidence" value="ECO:0007669"/>
    <property type="project" value="TreeGrafter"/>
</dbReference>
<dbReference type="GO" id="GO:0042420">
    <property type="term" value="P:dopamine catabolic process"/>
    <property type="evidence" value="ECO:0007669"/>
    <property type="project" value="TreeGrafter"/>
</dbReference>
<evidence type="ECO:0000259" key="1">
    <source>
        <dbReference type="Pfam" id="PF03712"/>
    </source>
</evidence>
<dbReference type="InterPro" id="IPR000945">
    <property type="entry name" value="DBH-like"/>
</dbReference>
<dbReference type="PANTHER" id="PTHR10157:SF23">
    <property type="entry name" value="MOXD1 HOMOLOG 1"/>
    <property type="match status" value="1"/>
</dbReference>
<dbReference type="GO" id="GO:0004500">
    <property type="term" value="F:dopamine beta-monooxygenase activity"/>
    <property type="evidence" value="ECO:0007669"/>
    <property type="project" value="InterPro"/>
</dbReference>
<dbReference type="OrthoDB" id="19261at2759"/>
<dbReference type="GO" id="GO:0042421">
    <property type="term" value="P:norepinephrine biosynthetic process"/>
    <property type="evidence" value="ECO:0007669"/>
    <property type="project" value="TreeGrafter"/>
</dbReference>
<dbReference type="AlphaFoldDB" id="A0A8J2KCV5"/>
<dbReference type="InterPro" id="IPR024548">
    <property type="entry name" value="Cu2_monoox_C"/>
</dbReference>
<evidence type="ECO:0000313" key="3">
    <source>
        <dbReference type="Proteomes" id="UP000708208"/>
    </source>
</evidence>
<dbReference type="GO" id="GO:0005507">
    <property type="term" value="F:copper ion binding"/>
    <property type="evidence" value="ECO:0007669"/>
    <property type="project" value="TreeGrafter"/>
</dbReference>
<feature type="non-terminal residue" evidence="2">
    <location>
        <position position="1"/>
    </location>
</feature>
<protein>
    <recommendedName>
        <fullName evidence="1">Copper type II ascorbate-dependent monooxygenase C-terminal domain-containing protein</fullName>
    </recommendedName>
</protein>
<comment type="caution">
    <text evidence="2">The sequence shown here is derived from an EMBL/GenBank/DDBJ whole genome shotgun (WGS) entry which is preliminary data.</text>
</comment>
<name>A0A8J2KCV5_9HEXA</name>
<dbReference type="EMBL" id="CAJVCH010310089">
    <property type="protein sequence ID" value="CAG7786067.1"/>
    <property type="molecule type" value="Genomic_DNA"/>
</dbReference>
<proteinExistence type="predicted"/>
<reference evidence="2" key="1">
    <citation type="submission" date="2021-06" db="EMBL/GenBank/DDBJ databases">
        <authorList>
            <person name="Hodson N. C."/>
            <person name="Mongue J. A."/>
            <person name="Jaron S. K."/>
        </authorList>
    </citation>
    <scope>NUCLEOTIDE SEQUENCE</scope>
</reference>
<organism evidence="2 3">
    <name type="scientific">Allacma fusca</name>
    <dbReference type="NCBI Taxonomy" id="39272"/>
    <lineage>
        <taxon>Eukaryota</taxon>
        <taxon>Metazoa</taxon>
        <taxon>Ecdysozoa</taxon>
        <taxon>Arthropoda</taxon>
        <taxon>Hexapoda</taxon>
        <taxon>Collembola</taxon>
        <taxon>Symphypleona</taxon>
        <taxon>Sminthuridae</taxon>
        <taxon>Allacma</taxon>
    </lineage>
</organism>
<feature type="non-terminal residue" evidence="2">
    <location>
        <position position="88"/>
    </location>
</feature>
<dbReference type="GO" id="GO:0030667">
    <property type="term" value="C:secretory granule membrane"/>
    <property type="evidence" value="ECO:0007669"/>
    <property type="project" value="TreeGrafter"/>
</dbReference>
<sequence>YRQILKGDHLTYECTDDSTYRSSPGAILGGLSTRHEMCLAFLMYYPRVTSLNVCGSRFGNLGALFSELGIESIDENNHYWDPLIEAPP</sequence>
<accession>A0A8J2KCV5</accession>
<keyword evidence="3" id="KW-1185">Reference proteome</keyword>
<dbReference type="PANTHER" id="PTHR10157">
    <property type="entry name" value="DOPAMINE BETA HYDROXYLASE RELATED"/>
    <property type="match status" value="1"/>
</dbReference>